<feature type="non-terminal residue" evidence="1">
    <location>
        <position position="73"/>
    </location>
</feature>
<comment type="caution">
    <text evidence="1">The sequence shown here is derived from an EMBL/GenBank/DDBJ whole genome shotgun (WGS) entry which is preliminary data.</text>
</comment>
<reference evidence="1" key="1">
    <citation type="journal article" date="2014" name="Front. Microbiol.">
        <title>High frequency of phylogenetically diverse reductive dehalogenase-homologous genes in deep subseafloor sedimentary metagenomes.</title>
        <authorList>
            <person name="Kawai M."/>
            <person name="Futagami T."/>
            <person name="Toyoda A."/>
            <person name="Takaki Y."/>
            <person name="Nishi S."/>
            <person name="Hori S."/>
            <person name="Arai W."/>
            <person name="Tsubouchi T."/>
            <person name="Morono Y."/>
            <person name="Uchiyama I."/>
            <person name="Ito T."/>
            <person name="Fujiyama A."/>
            <person name="Inagaki F."/>
            <person name="Takami H."/>
        </authorList>
    </citation>
    <scope>NUCLEOTIDE SEQUENCE</scope>
    <source>
        <strain evidence="1">Expedition CK06-06</strain>
    </source>
</reference>
<organism evidence="1">
    <name type="scientific">marine sediment metagenome</name>
    <dbReference type="NCBI Taxonomy" id="412755"/>
    <lineage>
        <taxon>unclassified sequences</taxon>
        <taxon>metagenomes</taxon>
        <taxon>ecological metagenomes</taxon>
    </lineage>
</organism>
<accession>X0YJN2</accession>
<evidence type="ECO:0000313" key="1">
    <source>
        <dbReference type="EMBL" id="GAG36961.1"/>
    </source>
</evidence>
<proteinExistence type="predicted"/>
<sequence>MAKISEDNILDEIEKELRNNDILTVVERNVTTDTASGTVTADPSLLINVSNIKNIRSITVGGSPITFGTDYTY</sequence>
<dbReference type="EMBL" id="BARS01045823">
    <property type="protein sequence ID" value="GAG36961.1"/>
    <property type="molecule type" value="Genomic_DNA"/>
</dbReference>
<dbReference type="AlphaFoldDB" id="X0YJN2"/>
<gene>
    <name evidence="1" type="ORF">S01H1_69059</name>
</gene>
<name>X0YJN2_9ZZZZ</name>
<protein>
    <submittedName>
        <fullName evidence="1">Uncharacterized protein</fullName>
    </submittedName>
</protein>